<accession>A0A0E9VYD5</accession>
<protein>
    <submittedName>
        <fullName evidence="1">Uncharacterized protein</fullName>
    </submittedName>
</protein>
<reference evidence="1" key="2">
    <citation type="journal article" date="2015" name="Fish Shellfish Immunol.">
        <title>Early steps in the European eel (Anguilla anguilla)-Vibrio vulnificus interaction in the gills: Role of the RtxA13 toxin.</title>
        <authorList>
            <person name="Callol A."/>
            <person name="Pajuelo D."/>
            <person name="Ebbesson L."/>
            <person name="Teles M."/>
            <person name="MacKenzie S."/>
            <person name="Amaro C."/>
        </authorList>
    </citation>
    <scope>NUCLEOTIDE SEQUENCE</scope>
</reference>
<dbReference type="EMBL" id="GBXM01026339">
    <property type="protein sequence ID" value="JAH82238.1"/>
    <property type="molecule type" value="Transcribed_RNA"/>
</dbReference>
<reference evidence="1" key="1">
    <citation type="submission" date="2014-11" db="EMBL/GenBank/DDBJ databases">
        <authorList>
            <person name="Amaro Gonzalez C."/>
        </authorList>
    </citation>
    <scope>NUCLEOTIDE SEQUENCE</scope>
</reference>
<dbReference type="AlphaFoldDB" id="A0A0E9VYD5"/>
<evidence type="ECO:0000313" key="1">
    <source>
        <dbReference type="EMBL" id="JAH82238.1"/>
    </source>
</evidence>
<proteinExistence type="predicted"/>
<name>A0A0E9VYD5_ANGAN</name>
<sequence>MVIVNLQQEQFSQIGQTRKIIMPLFEIGCVGRGGSTRKTQMNYDLSCEL</sequence>
<organism evidence="1">
    <name type="scientific">Anguilla anguilla</name>
    <name type="common">European freshwater eel</name>
    <name type="synonym">Muraena anguilla</name>
    <dbReference type="NCBI Taxonomy" id="7936"/>
    <lineage>
        <taxon>Eukaryota</taxon>
        <taxon>Metazoa</taxon>
        <taxon>Chordata</taxon>
        <taxon>Craniata</taxon>
        <taxon>Vertebrata</taxon>
        <taxon>Euteleostomi</taxon>
        <taxon>Actinopterygii</taxon>
        <taxon>Neopterygii</taxon>
        <taxon>Teleostei</taxon>
        <taxon>Anguilliformes</taxon>
        <taxon>Anguillidae</taxon>
        <taxon>Anguilla</taxon>
    </lineage>
</organism>